<name>A0A2J6RLB5_HYAVF</name>
<keyword evidence="3" id="KW-0949">S-adenosyl-L-methionine</keyword>
<dbReference type="InterPro" id="IPR036388">
    <property type="entry name" value="WH-like_DNA-bd_sf"/>
</dbReference>
<dbReference type="InterPro" id="IPR016461">
    <property type="entry name" value="COMT-like"/>
</dbReference>
<keyword evidence="1 5" id="KW-0489">Methyltransferase</keyword>
<dbReference type="PROSITE" id="PS51683">
    <property type="entry name" value="SAM_OMT_II"/>
    <property type="match status" value="1"/>
</dbReference>
<evidence type="ECO:0000256" key="3">
    <source>
        <dbReference type="ARBA" id="ARBA00022691"/>
    </source>
</evidence>
<organism evidence="5 6">
    <name type="scientific">Hyaloscypha variabilis (strain UAMH 11265 / GT02V1 / F)</name>
    <name type="common">Meliniomyces variabilis</name>
    <dbReference type="NCBI Taxonomy" id="1149755"/>
    <lineage>
        <taxon>Eukaryota</taxon>
        <taxon>Fungi</taxon>
        <taxon>Dikarya</taxon>
        <taxon>Ascomycota</taxon>
        <taxon>Pezizomycotina</taxon>
        <taxon>Leotiomycetes</taxon>
        <taxon>Helotiales</taxon>
        <taxon>Hyaloscyphaceae</taxon>
        <taxon>Hyaloscypha</taxon>
        <taxon>Hyaloscypha variabilis</taxon>
    </lineage>
</organism>
<dbReference type="STRING" id="1149755.A0A2J6RLB5"/>
<dbReference type="Pfam" id="PF00891">
    <property type="entry name" value="Methyltransf_2"/>
    <property type="match status" value="1"/>
</dbReference>
<dbReference type="SUPFAM" id="SSF46785">
    <property type="entry name" value="Winged helix' DNA-binding domain"/>
    <property type="match status" value="1"/>
</dbReference>
<evidence type="ECO:0000256" key="1">
    <source>
        <dbReference type="ARBA" id="ARBA00022603"/>
    </source>
</evidence>
<gene>
    <name evidence="5" type="ORF">L207DRAFT_567590</name>
</gene>
<dbReference type="Gene3D" id="3.40.50.150">
    <property type="entry name" value="Vaccinia Virus protein VP39"/>
    <property type="match status" value="1"/>
</dbReference>
<dbReference type="OrthoDB" id="1606438at2759"/>
<dbReference type="InterPro" id="IPR029063">
    <property type="entry name" value="SAM-dependent_MTases_sf"/>
</dbReference>
<evidence type="ECO:0000259" key="4">
    <source>
        <dbReference type="Pfam" id="PF00891"/>
    </source>
</evidence>
<proteinExistence type="predicted"/>
<dbReference type="Gene3D" id="1.10.10.10">
    <property type="entry name" value="Winged helix-like DNA-binding domain superfamily/Winged helix DNA-binding domain"/>
    <property type="match status" value="1"/>
</dbReference>
<feature type="domain" description="O-methyltransferase C-terminal" evidence="4">
    <location>
        <begin position="195"/>
        <end position="397"/>
    </location>
</feature>
<dbReference type="PANTHER" id="PTHR43712:SF16">
    <property type="entry name" value="O-METHYLTRANSFERASE ELCB"/>
    <property type="match status" value="1"/>
</dbReference>
<dbReference type="InterPro" id="IPR001077">
    <property type="entry name" value="COMT_C"/>
</dbReference>
<evidence type="ECO:0000313" key="6">
    <source>
        <dbReference type="Proteomes" id="UP000235786"/>
    </source>
</evidence>
<keyword evidence="6" id="KW-1185">Reference proteome</keyword>
<dbReference type="InterPro" id="IPR036390">
    <property type="entry name" value="WH_DNA-bd_sf"/>
</dbReference>
<reference evidence="5 6" key="1">
    <citation type="submission" date="2016-04" db="EMBL/GenBank/DDBJ databases">
        <title>A degradative enzymes factory behind the ericoid mycorrhizal symbiosis.</title>
        <authorList>
            <consortium name="DOE Joint Genome Institute"/>
            <person name="Martino E."/>
            <person name="Morin E."/>
            <person name="Grelet G."/>
            <person name="Kuo A."/>
            <person name="Kohler A."/>
            <person name="Daghino S."/>
            <person name="Barry K."/>
            <person name="Choi C."/>
            <person name="Cichocki N."/>
            <person name="Clum A."/>
            <person name="Copeland A."/>
            <person name="Hainaut M."/>
            <person name="Haridas S."/>
            <person name="Labutti K."/>
            <person name="Lindquist E."/>
            <person name="Lipzen A."/>
            <person name="Khouja H.-R."/>
            <person name="Murat C."/>
            <person name="Ohm R."/>
            <person name="Olson A."/>
            <person name="Spatafora J."/>
            <person name="Veneault-Fourrey C."/>
            <person name="Henrissat B."/>
            <person name="Grigoriev I."/>
            <person name="Martin F."/>
            <person name="Perotto S."/>
        </authorList>
    </citation>
    <scope>NUCLEOTIDE SEQUENCE [LARGE SCALE GENOMIC DNA]</scope>
    <source>
        <strain evidence="5 6">F</strain>
    </source>
</reference>
<keyword evidence="2 5" id="KW-0808">Transferase</keyword>
<dbReference type="PANTHER" id="PTHR43712">
    <property type="entry name" value="PUTATIVE (AFU_ORTHOLOGUE AFUA_4G14580)-RELATED"/>
    <property type="match status" value="1"/>
</dbReference>
<dbReference type="GO" id="GO:0032259">
    <property type="term" value="P:methylation"/>
    <property type="evidence" value="ECO:0007669"/>
    <property type="project" value="UniProtKB-KW"/>
</dbReference>
<accession>A0A2J6RLB5</accession>
<sequence length="425" mass="47648">MGSVRHNSPTLVELAEEILKIAKTLQGAVPKSPTFFEDTLSGLSANDDSVRKQLIDATETLNALARGANGFNFSRISRIILSPYDAMSLRVIYHFRIAQNVPLDNSISFNNLAKACNVEEKLLTRLLRHAMVLHLFHEPKEGYVSHTVDSRLLATDSDVFDSVGCYLEDMGVGCQNIAKAMEKWPGSDERNHSACSYTYDTDLPFYAYLQQFPERKKRFSSMMRWVGESQAGSQTQITALYPWQELVNGTVVDMGGGNGQVIIPVARAYPSLKFIVQDLPGASEQGIKAVTADTQLKASIEFMAHDFRLEQPVKDADAYLICQCITNWSDKDLVNIFRQLVPALKPGARLLVCDRKWQALGTDSDVDVLEHRRVDMIVLVNTNGRVRTLDEILKVFELADMSFKFKELHTANGSPFMVCEMVWEP</sequence>
<dbReference type="Proteomes" id="UP000235786">
    <property type="component" value="Unassembled WGS sequence"/>
</dbReference>
<evidence type="ECO:0000313" key="5">
    <source>
        <dbReference type="EMBL" id="PMD39312.1"/>
    </source>
</evidence>
<dbReference type="GO" id="GO:0008171">
    <property type="term" value="F:O-methyltransferase activity"/>
    <property type="evidence" value="ECO:0007669"/>
    <property type="project" value="InterPro"/>
</dbReference>
<evidence type="ECO:0000256" key="2">
    <source>
        <dbReference type="ARBA" id="ARBA00022679"/>
    </source>
</evidence>
<dbReference type="AlphaFoldDB" id="A0A2J6RLB5"/>
<protein>
    <submittedName>
        <fullName evidence="5">S-adenosyl-L-methionine-dependent methyltransferase</fullName>
    </submittedName>
</protein>
<dbReference type="EMBL" id="KZ613947">
    <property type="protein sequence ID" value="PMD39312.1"/>
    <property type="molecule type" value="Genomic_DNA"/>
</dbReference>
<dbReference type="SUPFAM" id="SSF53335">
    <property type="entry name" value="S-adenosyl-L-methionine-dependent methyltransferases"/>
    <property type="match status" value="1"/>
</dbReference>